<evidence type="ECO:0000313" key="2">
    <source>
        <dbReference type="EMBL" id="OQR67571.1"/>
    </source>
</evidence>
<feature type="region of interest" description="Disordered" evidence="1">
    <location>
        <begin position="1"/>
        <end position="142"/>
    </location>
</feature>
<evidence type="ECO:0000313" key="3">
    <source>
        <dbReference type="Proteomes" id="UP000192247"/>
    </source>
</evidence>
<keyword evidence="3" id="KW-1185">Reference proteome</keyword>
<sequence length="179" mass="19109">MPLRPGMFASQSGQQGPPMQGSWRPPNQSLQGPSICGPPINHIQNQHQQQQPQHPSGPHLQPSHQRPPHHQMQQQQQHVGHMAQQQPQQQLSVGMMRPVGAGVPQGIPQGGPSGQSNQFPMGNTGGGPRASQNNSLNASNSSIDLNNLDFLDGFDTSSDFGFNSAGTNILDDVLGAANR</sequence>
<feature type="compositionally biased region" description="Low complexity" evidence="1">
    <location>
        <begin position="38"/>
        <end position="90"/>
    </location>
</feature>
<gene>
    <name evidence="2" type="ORF">BIW11_13447</name>
</gene>
<name>A0A1V9X2F1_9ACAR</name>
<dbReference type="Proteomes" id="UP000192247">
    <property type="component" value="Unassembled WGS sequence"/>
</dbReference>
<dbReference type="AlphaFoldDB" id="A0A1V9X2F1"/>
<accession>A0A1V9X2F1</accession>
<protein>
    <submittedName>
        <fullName evidence="2">Uncharacterized protein</fullName>
    </submittedName>
</protein>
<proteinExistence type="predicted"/>
<dbReference type="EMBL" id="MNPL01028351">
    <property type="protein sequence ID" value="OQR67571.1"/>
    <property type="molecule type" value="Genomic_DNA"/>
</dbReference>
<evidence type="ECO:0000256" key="1">
    <source>
        <dbReference type="SAM" id="MobiDB-lite"/>
    </source>
</evidence>
<feature type="compositionally biased region" description="Low complexity" evidence="1">
    <location>
        <begin position="133"/>
        <end position="142"/>
    </location>
</feature>
<feature type="compositionally biased region" description="Low complexity" evidence="1">
    <location>
        <begin position="98"/>
        <end position="107"/>
    </location>
</feature>
<comment type="caution">
    <text evidence="2">The sequence shown here is derived from an EMBL/GenBank/DDBJ whole genome shotgun (WGS) entry which is preliminary data.</text>
</comment>
<dbReference type="InParanoid" id="A0A1V9X2F1"/>
<organism evidence="2 3">
    <name type="scientific">Tropilaelaps mercedesae</name>
    <dbReference type="NCBI Taxonomy" id="418985"/>
    <lineage>
        <taxon>Eukaryota</taxon>
        <taxon>Metazoa</taxon>
        <taxon>Ecdysozoa</taxon>
        <taxon>Arthropoda</taxon>
        <taxon>Chelicerata</taxon>
        <taxon>Arachnida</taxon>
        <taxon>Acari</taxon>
        <taxon>Parasitiformes</taxon>
        <taxon>Mesostigmata</taxon>
        <taxon>Gamasina</taxon>
        <taxon>Dermanyssoidea</taxon>
        <taxon>Laelapidae</taxon>
        <taxon>Tropilaelaps</taxon>
    </lineage>
</organism>
<feature type="compositionally biased region" description="Low complexity" evidence="1">
    <location>
        <begin position="10"/>
        <end position="22"/>
    </location>
</feature>
<reference evidence="2 3" key="1">
    <citation type="journal article" date="2017" name="Gigascience">
        <title>Draft genome of the honey bee ectoparasitic mite, Tropilaelaps mercedesae, is shaped by the parasitic life history.</title>
        <authorList>
            <person name="Dong X."/>
            <person name="Armstrong S.D."/>
            <person name="Xia D."/>
            <person name="Makepeace B.L."/>
            <person name="Darby A.C."/>
            <person name="Kadowaki T."/>
        </authorList>
    </citation>
    <scope>NUCLEOTIDE SEQUENCE [LARGE SCALE GENOMIC DNA]</scope>
    <source>
        <strain evidence="2">Wuxi-XJTLU</strain>
    </source>
</reference>